<keyword evidence="1" id="KW-0472">Membrane</keyword>
<comment type="caution">
    <text evidence="2">The sequence shown here is derived from an EMBL/GenBank/DDBJ whole genome shotgun (WGS) entry which is preliminary data.</text>
</comment>
<organism evidence="2 3">
    <name type="scientific">Discina gigas</name>
    <dbReference type="NCBI Taxonomy" id="1032678"/>
    <lineage>
        <taxon>Eukaryota</taxon>
        <taxon>Fungi</taxon>
        <taxon>Dikarya</taxon>
        <taxon>Ascomycota</taxon>
        <taxon>Pezizomycotina</taxon>
        <taxon>Pezizomycetes</taxon>
        <taxon>Pezizales</taxon>
        <taxon>Discinaceae</taxon>
        <taxon>Discina</taxon>
    </lineage>
</organism>
<evidence type="ECO:0000313" key="2">
    <source>
        <dbReference type="EMBL" id="KAL0636079.1"/>
    </source>
</evidence>
<proteinExistence type="predicted"/>
<evidence type="ECO:0000313" key="3">
    <source>
        <dbReference type="Proteomes" id="UP001447188"/>
    </source>
</evidence>
<gene>
    <name evidence="2" type="ORF">Q9L58_004985</name>
</gene>
<dbReference type="Proteomes" id="UP001447188">
    <property type="component" value="Unassembled WGS sequence"/>
</dbReference>
<sequence length="72" mass="7479">MGAVLSCIKSVFRAIGNAITAVVNGIGGILKAIINGVTSVITIIVSCLTCGRSGRGRTHKSRGMHTKRTRVV</sequence>
<evidence type="ECO:0000256" key="1">
    <source>
        <dbReference type="SAM" id="Phobius"/>
    </source>
</evidence>
<protein>
    <submittedName>
        <fullName evidence="2">Uncharacterized protein</fullName>
    </submittedName>
</protein>
<name>A0ABR3GJG9_9PEZI</name>
<dbReference type="EMBL" id="JBBBZM010000057">
    <property type="protein sequence ID" value="KAL0636079.1"/>
    <property type="molecule type" value="Genomic_DNA"/>
</dbReference>
<feature type="transmembrane region" description="Helical" evidence="1">
    <location>
        <begin position="32"/>
        <end position="51"/>
    </location>
</feature>
<keyword evidence="1" id="KW-0812">Transmembrane</keyword>
<keyword evidence="3" id="KW-1185">Reference proteome</keyword>
<keyword evidence="1" id="KW-1133">Transmembrane helix</keyword>
<accession>A0ABR3GJG9</accession>
<reference evidence="2 3" key="1">
    <citation type="submission" date="2024-02" db="EMBL/GenBank/DDBJ databases">
        <title>Discinaceae phylogenomics.</title>
        <authorList>
            <person name="Dirks A.C."/>
            <person name="James T.Y."/>
        </authorList>
    </citation>
    <scope>NUCLEOTIDE SEQUENCE [LARGE SCALE GENOMIC DNA]</scope>
    <source>
        <strain evidence="2 3">ACD0624</strain>
    </source>
</reference>